<evidence type="ECO:0000313" key="1">
    <source>
        <dbReference type="EMBL" id="TWH10771.1"/>
    </source>
</evidence>
<evidence type="ECO:0000313" key="2">
    <source>
        <dbReference type="Proteomes" id="UP000317573"/>
    </source>
</evidence>
<dbReference type="Proteomes" id="UP000317573">
    <property type="component" value="Unassembled WGS sequence"/>
</dbReference>
<protein>
    <submittedName>
        <fullName evidence="1">Uncharacterized protein</fullName>
    </submittedName>
</protein>
<dbReference type="EMBL" id="VLJT01000039">
    <property type="protein sequence ID" value="TWH10771.1"/>
    <property type="molecule type" value="Genomic_DNA"/>
</dbReference>
<comment type="caution">
    <text evidence="1">The sequence shown here is derived from an EMBL/GenBank/DDBJ whole genome shotgun (WGS) entry which is preliminary data.</text>
</comment>
<accession>A0A562DM75</accession>
<proteinExistence type="predicted"/>
<name>A0A562DM75_RHORH</name>
<dbReference type="RefSeq" id="WP_145692729.1">
    <property type="nucleotide sequence ID" value="NZ_VLJT01000039.1"/>
</dbReference>
<dbReference type="AlphaFoldDB" id="A0A562DM75"/>
<gene>
    <name evidence="1" type="ORF">L618_000400002520</name>
</gene>
<reference evidence="1 2" key="1">
    <citation type="submission" date="2019-07" db="EMBL/GenBank/DDBJ databases">
        <title>Genome sequencing of lignin-degrading bacterial isolates.</title>
        <authorList>
            <person name="Gladden J."/>
        </authorList>
    </citation>
    <scope>NUCLEOTIDE SEQUENCE [LARGE SCALE GENOMIC DNA]</scope>
    <source>
        <strain evidence="1 2">J45</strain>
    </source>
</reference>
<sequence length="277" mass="30196">MKWQPLSQRMRGLEPDGPYEGVPQHLVSGLVSWLDETLRGGAISMRGDVIRSVAINLRVPLPPFGDDYACLRTLFDYADTGDDAFLDVVDATLKLVGSWSNNHATLRTLLASAASVWTVGEDDESLVRVVSSEMQGVYESAVEVADEPAKELREAWANAFGRNGNPSDAWDHAIKALEDTLIPIVVPKKAKANLGSVIGVLASQQSSGQWQMLLPGHELTHDVAPLVAMLRLVWPNHDRHGGPGAKRAPSEAEARAVVTIVATIIQWSRQGWVVQKR</sequence>
<organism evidence="1 2">
    <name type="scientific">Rhodococcus rhodochrous J45</name>
    <dbReference type="NCBI Taxonomy" id="935266"/>
    <lineage>
        <taxon>Bacteria</taxon>
        <taxon>Bacillati</taxon>
        <taxon>Actinomycetota</taxon>
        <taxon>Actinomycetes</taxon>
        <taxon>Mycobacteriales</taxon>
        <taxon>Nocardiaceae</taxon>
        <taxon>Rhodococcus</taxon>
    </lineage>
</organism>